<dbReference type="PROSITE" id="PS51257">
    <property type="entry name" value="PROKAR_LIPOPROTEIN"/>
    <property type="match status" value="1"/>
</dbReference>
<dbReference type="AlphaFoldDB" id="A0A4R0JH88"/>
<feature type="chain" id="PRO_5020249496" evidence="1">
    <location>
        <begin position="27"/>
        <end position="218"/>
    </location>
</feature>
<accession>A0A4R0JH88</accession>
<proteinExistence type="predicted"/>
<dbReference type="Proteomes" id="UP000293342">
    <property type="component" value="Unassembled WGS sequence"/>
</dbReference>
<dbReference type="OrthoDB" id="3824848at2"/>
<name>A0A4R0JH88_9ACTN</name>
<dbReference type="EMBL" id="SJKD01000007">
    <property type="protein sequence ID" value="TCC45859.1"/>
    <property type="molecule type" value="Genomic_DNA"/>
</dbReference>
<sequence length="218" mass="22380">MTRTTPGVAAVVTALLLGLTGCGSDAGSTVGSVQTPAAKSAGAAVQKAPKSALAGLVVLPRGYVADPRSAAGPFTATTFLANWSAVPAVDRALLLNAGFVDGYRASRISADKKKHFTVQLFKAASVAKAKTLQQGFWDQDTHDHSFGVPGALSDAKVQYDGGTGQSEAIAVVSFVVNTLVVQLSVRQASALGTDPKPDTALLKTIAKQQRARLTTSKS</sequence>
<feature type="signal peptide" evidence="1">
    <location>
        <begin position="1"/>
        <end position="26"/>
    </location>
</feature>
<comment type="caution">
    <text evidence="2">The sequence shown here is derived from an EMBL/GenBank/DDBJ whole genome shotgun (WGS) entry which is preliminary data.</text>
</comment>
<gene>
    <name evidence="2" type="ORF">E0H75_29540</name>
</gene>
<dbReference type="RefSeq" id="WP_131516956.1">
    <property type="nucleotide sequence ID" value="NZ_SJKD01000007.1"/>
</dbReference>
<evidence type="ECO:0000313" key="2">
    <source>
        <dbReference type="EMBL" id="TCC45859.1"/>
    </source>
</evidence>
<organism evidence="2 3">
    <name type="scientific">Kribbella capetownensis</name>
    <dbReference type="NCBI Taxonomy" id="1572659"/>
    <lineage>
        <taxon>Bacteria</taxon>
        <taxon>Bacillati</taxon>
        <taxon>Actinomycetota</taxon>
        <taxon>Actinomycetes</taxon>
        <taxon>Propionibacteriales</taxon>
        <taxon>Kribbellaceae</taxon>
        <taxon>Kribbella</taxon>
    </lineage>
</organism>
<keyword evidence="3" id="KW-1185">Reference proteome</keyword>
<evidence type="ECO:0000313" key="3">
    <source>
        <dbReference type="Proteomes" id="UP000293342"/>
    </source>
</evidence>
<keyword evidence="1" id="KW-0732">Signal</keyword>
<protein>
    <submittedName>
        <fullName evidence="2">Uncharacterized protein</fullName>
    </submittedName>
</protein>
<evidence type="ECO:0000256" key="1">
    <source>
        <dbReference type="SAM" id="SignalP"/>
    </source>
</evidence>
<reference evidence="2 3" key="1">
    <citation type="submission" date="2019-02" db="EMBL/GenBank/DDBJ databases">
        <title>Kribbella capetownensis sp. nov. and Kribbella speibonae sp. nov., isolated from soil.</title>
        <authorList>
            <person name="Curtis S.M."/>
            <person name="Norton I."/>
            <person name="Everest G.J."/>
            <person name="Meyers P.R."/>
        </authorList>
    </citation>
    <scope>NUCLEOTIDE SEQUENCE [LARGE SCALE GENOMIC DNA]</scope>
    <source>
        <strain evidence="2 3">YM53</strain>
    </source>
</reference>